<dbReference type="InterPro" id="IPR050268">
    <property type="entry name" value="NADH-dep_flavin_reductase"/>
</dbReference>
<dbReference type="EMBL" id="UOEJ01000224">
    <property type="protein sequence ID" value="VAW05959.1"/>
    <property type="molecule type" value="Genomic_DNA"/>
</dbReference>
<evidence type="ECO:0000256" key="1">
    <source>
        <dbReference type="ARBA" id="ARBA00023002"/>
    </source>
</evidence>
<evidence type="ECO:0000313" key="3">
    <source>
        <dbReference type="EMBL" id="VAW05959.1"/>
    </source>
</evidence>
<dbReference type="InterPro" id="IPR012349">
    <property type="entry name" value="Split_barrel_FMN-bd"/>
</dbReference>
<protein>
    <submittedName>
        <fullName evidence="3">4-hydroxyphenylacetate 3-monooxygenase, reductase component</fullName>
        <ecNumber evidence="3">1.6.8.-</ecNumber>
    </submittedName>
</protein>
<keyword evidence="3" id="KW-0503">Monooxygenase</keyword>
<dbReference type="InterPro" id="IPR002563">
    <property type="entry name" value="Flavin_Rdtase-like_dom"/>
</dbReference>
<feature type="domain" description="Flavin reductase like" evidence="2">
    <location>
        <begin position="14"/>
        <end position="159"/>
    </location>
</feature>
<organism evidence="3">
    <name type="scientific">hydrothermal vent metagenome</name>
    <dbReference type="NCBI Taxonomy" id="652676"/>
    <lineage>
        <taxon>unclassified sequences</taxon>
        <taxon>metagenomes</taxon>
        <taxon>ecological metagenomes</taxon>
    </lineage>
</organism>
<dbReference type="PANTHER" id="PTHR30466">
    <property type="entry name" value="FLAVIN REDUCTASE"/>
    <property type="match status" value="1"/>
</dbReference>
<dbReference type="AlphaFoldDB" id="A0A3B0T0R7"/>
<name>A0A3B0T0R7_9ZZZZ</name>
<gene>
    <name evidence="3" type="ORF">MNBD_ALPHA01-1224</name>
</gene>
<dbReference type="PANTHER" id="PTHR30466:SF1">
    <property type="entry name" value="FMN REDUCTASE (NADH) RUTF"/>
    <property type="match status" value="1"/>
</dbReference>
<dbReference type="Pfam" id="PF01613">
    <property type="entry name" value="Flavin_Reduct"/>
    <property type="match status" value="1"/>
</dbReference>
<dbReference type="GO" id="GO:0042602">
    <property type="term" value="F:riboflavin reductase (NADPH) activity"/>
    <property type="evidence" value="ECO:0007669"/>
    <property type="project" value="TreeGrafter"/>
</dbReference>
<reference evidence="3" key="1">
    <citation type="submission" date="2018-06" db="EMBL/GenBank/DDBJ databases">
        <authorList>
            <person name="Zhirakovskaya E."/>
        </authorList>
    </citation>
    <scope>NUCLEOTIDE SEQUENCE</scope>
</reference>
<evidence type="ECO:0000259" key="2">
    <source>
        <dbReference type="SMART" id="SM00903"/>
    </source>
</evidence>
<sequence>MTSTELQDQMKGAMRRLGASVTVITSYDGRRKYAMTATAVTSLSLEPPSLLVCVNQVNGLHHALSGGHGFCVNILFSDQQDISDHCARAEMGEDKFTLGNWQEDAGRIPYLADAQASVFCDLDKAHPHGSHSIFIGRVRKIITRDDISPLMFLAGDYLAPKP</sequence>
<dbReference type="SUPFAM" id="SSF50475">
    <property type="entry name" value="FMN-binding split barrel"/>
    <property type="match status" value="1"/>
</dbReference>
<dbReference type="SMART" id="SM00903">
    <property type="entry name" value="Flavin_Reduct"/>
    <property type="match status" value="1"/>
</dbReference>
<dbReference type="GO" id="GO:0010181">
    <property type="term" value="F:FMN binding"/>
    <property type="evidence" value="ECO:0007669"/>
    <property type="project" value="InterPro"/>
</dbReference>
<dbReference type="GO" id="GO:0004497">
    <property type="term" value="F:monooxygenase activity"/>
    <property type="evidence" value="ECO:0007669"/>
    <property type="project" value="UniProtKB-KW"/>
</dbReference>
<keyword evidence="1 3" id="KW-0560">Oxidoreductase</keyword>
<dbReference type="Gene3D" id="2.30.110.10">
    <property type="entry name" value="Electron Transport, Fmn-binding Protein, Chain A"/>
    <property type="match status" value="1"/>
</dbReference>
<dbReference type="GO" id="GO:0006208">
    <property type="term" value="P:pyrimidine nucleobase catabolic process"/>
    <property type="evidence" value="ECO:0007669"/>
    <property type="project" value="TreeGrafter"/>
</dbReference>
<accession>A0A3B0T0R7</accession>
<dbReference type="EC" id="1.6.8.-" evidence="3"/>
<proteinExistence type="predicted"/>